<keyword evidence="1" id="KW-0472">Membrane</keyword>
<feature type="transmembrane region" description="Helical" evidence="1">
    <location>
        <begin position="138"/>
        <end position="156"/>
    </location>
</feature>
<dbReference type="Proteomes" id="UP000008914">
    <property type="component" value="Chromosome"/>
</dbReference>
<name>E6SBD7_INTC7</name>
<evidence type="ECO:0000313" key="2">
    <source>
        <dbReference type="EMBL" id="ADU49465.1"/>
    </source>
</evidence>
<organism evidence="2 3">
    <name type="scientific">Intrasporangium calvum (strain ATCC 23552 / DSM 43043 / JCM 3097 / NBRC 12989 / NCIMB 10167 / NRRL B-3866 / 7 KIP)</name>
    <dbReference type="NCBI Taxonomy" id="710696"/>
    <lineage>
        <taxon>Bacteria</taxon>
        <taxon>Bacillati</taxon>
        <taxon>Actinomycetota</taxon>
        <taxon>Actinomycetes</taxon>
        <taxon>Micrococcales</taxon>
        <taxon>Intrasporangiaceae</taxon>
        <taxon>Intrasporangium</taxon>
    </lineage>
</organism>
<dbReference type="RefSeq" id="WP_013493777.1">
    <property type="nucleotide sequence ID" value="NC_014830.1"/>
</dbReference>
<accession>E6SBD7</accession>
<proteinExistence type="predicted"/>
<reference evidence="2 3" key="1">
    <citation type="journal article" date="2010" name="Stand. Genomic Sci.">
        <title>Complete genome sequence of Intrasporangium calvum type strain (7 KIP).</title>
        <authorList>
            <person name="Del Rio T.G."/>
            <person name="Chertkov O."/>
            <person name="Yasawong M."/>
            <person name="Lucas S."/>
            <person name="Deshpande S."/>
            <person name="Cheng J.F."/>
            <person name="Detter C."/>
            <person name="Tapia R."/>
            <person name="Han C."/>
            <person name="Goodwin L."/>
            <person name="Pitluck S."/>
            <person name="Liolios K."/>
            <person name="Ivanova N."/>
            <person name="Mavromatis K."/>
            <person name="Pati A."/>
            <person name="Chen A."/>
            <person name="Palaniappan K."/>
            <person name="Land M."/>
            <person name="Hauser L."/>
            <person name="Chang Y.J."/>
            <person name="Jeffries C.D."/>
            <person name="Rohde M."/>
            <person name="Pukall R."/>
            <person name="Sikorski J."/>
            <person name="Goker M."/>
            <person name="Woyke T."/>
            <person name="Bristow J."/>
            <person name="Eisen J.A."/>
            <person name="Markowitz V."/>
            <person name="Hugenholtz P."/>
            <person name="Kyrpides N.C."/>
            <person name="Klenk H.P."/>
            <person name="Lapidus A."/>
        </authorList>
    </citation>
    <scope>NUCLEOTIDE SEQUENCE [LARGE SCALE GENOMIC DNA]</scope>
    <source>
        <strain evidence="3">ATCC 23552 / DSM 43043 / JCM 3097 / NBRC 12989 / 7 KIP</strain>
    </source>
</reference>
<dbReference type="HOGENOM" id="CLU_1364682_0_0_11"/>
<dbReference type="AlphaFoldDB" id="E6SBD7"/>
<evidence type="ECO:0000313" key="3">
    <source>
        <dbReference type="Proteomes" id="UP000008914"/>
    </source>
</evidence>
<sequence length="200" mass="22502">MFVVEPVFAWEVPVQSSLLVATAMARGRPAAMSTEPPRLNGRSDDVVAERYTELVRLFRALPTVEPRDLAEIARLETLPGTTGFPPWETVVMRSGADDDPAVVAAARSLWEALGSNEYTLHLRSRPNTLRGFFAGRTWMDLGFLGMVMWGVVAAAAQDAWGWPWWLFVPVIVGWPLLVLAIFRRRYNKLRRIGGRELPHF</sequence>
<evidence type="ECO:0000256" key="1">
    <source>
        <dbReference type="SAM" id="Phobius"/>
    </source>
</evidence>
<keyword evidence="1" id="KW-1133">Transmembrane helix</keyword>
<keyword evidence="3" id="KW-1185">Reference proteome</keyword>
<dbReference type="KEGG" id="ica:Intca_2970"/>
<feature type="transmembrane region" description="Helical" evidence="1">
    <location>
        <begin position="162"/>
        <end position="182"/>
    </location>
</feature>
<dbReference type="eggNOG" id="ENOG502ZIZY">
    <property type="taxonomic scope" value="Bacteria"/>
</dbReference>
<keyword evidence="1" id="KW-0812">Transmembrane</keyword>
<gene>
    <name evidence="2" type="ordered locus">Intca_2970</name>
</gene>
<dbReference type="EMBL" id="CP002343">
    <property type="protein sequence ID" value="ADU49465.1"/>
    <property type="molecule type" value="Genomic_DNA"/>
</dbReference>
<protein>
    <submittedName>
        <fullName evidence="2">Uncharacterized protein</fullName>
    </submittedName>
</protein>